<dbReference type="RefSeq" id="WP_135249649.1">
    <property type="nucleotide sequence ID" value="NZ_SMLK01000002.1"/>
</dbReference>
<proteinExistence type="predicted"/>
<evidence type="ECO:0000313" key="3">
    <source>
        <dbReference type="EMBL" id="TFZ04023.1"/>
    </source>
</evidence>
<dbReference type="OrthoDB" id="9792137at2"/>
<dbReference type="Proteomes" id="UP000297839">
    <property type="component" value="Unassembled WGS sequence"/>
</dbReference>
<dbReference type="GO" id="GO:0005737">
    <property type="term" value="C:cytoplasm"/>
    <property type="evidence" value="ECO:0007669"/>
    <property type="project" value="TreeGrafter"/>
</dbReference>
<dbReference type="EMBL" id="SMLK01000002">
    <property type="protein sequence ID" value="TFZ04023.1"/>
    <property type="molecule type" value="Genomic_DNA"/>
</dbReference>
<comment type="caution">
    <text evidence="3">The sequence shown here is derived from an EMBL/GenBank/DDBJ whole genome shotgun (WGS) entry which is preliminary data.</text>
</comment>
<name>A0A4Z0BXM9_9BURK</name>
<dbReference type="InterPro" id="IPR011234">
    <property type="entry name" value="Fumarylacetoacetase-like_C"/>
</dbReference>
<dbReference type="Pfam" id="PF01557">
    <property type="entry name" value="FAA_hydrolase"/>
    <property type="match status" value="1"/>
</dbReference>
<reference evidence="3 4" key="1">
    <citation type="submission" date="2019-03" db="EMBL/GenBank/DDBJ databases">
        <title>Ramlibacter sp. 18x22-1, whole genome shotgun sequence.</title>
        <authorList>
            <person name="Zhang X."/>
            <person name="Feng G."/>
            <person name="Zhu H."/>
        </authorList>
    </citation>
    <scope>NUCLEOTIDE SEQUENCE [LARGE SCALE GENOMIC DNA]</scope>
    <source>
        <strain evidence="3 4">18x22-1</strain>
    </source>
</reference>
<dbReference type="PANTHER" id="PTHR30143:SF0">
    <property type="entry name" value="2-KETO-4-PENTENOATE HYDRATASE"/>
    <property type="match status" value="1"/>
</dbReference>
<gene>
    <name evidence="3" type="ORF">EZ216_10330</name>
</gene>
<evidence type="ECO:0000313" key="4">
    <source>
        <dbReference type="Proteomes" id="UP000297839"/>
    </source>
</evidence>
<sequence>MRAAGKLDAIAAEMRAAQDACQSLPTVTSRYTDFSVDDGYAVAARIHQSRLAAGASPRGRKIGFTNANIWPEYGVHQPIWGYVYEHTLADAKDGEAALSLAGLAEPKIEPEVAFGLRATPPAGADVQALLDCIEWVAPAFEIVQSHFPGWKFQVADTTAASGLHGRLVLGTRVPLSSLGDDPAAVLAALTVGLHRDGQHVETGRGSNVLGSPLAALGHLVAVLTGQGAEAALRPGEVVTTGTVTAAYAVSPGQSWAMVPAGVPLQPLRLALTG</sequence>
<dbReference type="PANTHER" id="PTHR30143">
    <property type="entry name" value="ACID HYDRATASE"/>
    <property type="match status" value="1"/>
</dbReference>
<dbReference type="AlphaFoldDB" id="A0A4Z0BXM9"/>
<accession>A0A4Z0BXM9</accession>
<protein>
    <submittedName>
        <fullName evidence="3">Decarboxylase</fullName>
    </submittedName>
</protein>
<dbReference type="GO" id="GO:0008684">
    <property type="term" value="F:2-oxopent-4-enoate hydratase activity"/>
    <property type="evidence" value="ECO:0007669"/>
    <property type="project" value="TreeGrafter"/>
</dbReference>
<dbReference type="Gene3D" id="3.90.850.10">
    <property type="entry name" value="Fumarylacetoacetase-like, C-terminal domain"/>
    <property type="match status" value="1"/>
</dbReference>
<evidence type="ECO:0000256" key="1">
    <source>
        <dbReference type="ARBA" id="ARBA00023239"/>
    </source>
</evidence>
<dbReference type="InterPro" id="IPR036663">
    <property type="entry name" value="Fumarylacetoacetase_C_sf"/>
</dbReference>
<feature type="domain" description="Fumarylacetoacetase-like C-terminal" evidence="2">
    <location>
        <begin position="105"/>
        <end position="252"/>
    </location>
</feature>
<dbReference type="SUPFAM" id="SSF56529">
    <property type="entry name" value="FAH"/>
    <property type="match status" value="1"/>
</dbReference>
<keyword evidence="4" id="KW-1185">Reference proteome</keyword>
<dbReference type="InterPro" id="IPR050772">
    <property type="entry name" value="Hydratase-Decarb/MhpD_sf"/>
</dbReference>
<evidence type="ECO:0000259" key="2">
    <source>
        <dbReference type="Pfam" id="PF01557"/>
    </source>
</evidence>
<organism evidence="3 4">
    <name type="scientific">Ramlibacter humi</name>
    <dbReference type="NCBI Taxonomy" id="2530451"/>
    <lineage>
        <taxon>Bacteria</taxon>
        <taxon>Pseudomonadati</taxon>
        <taxon>Pseudomonadota</taxon>
        <taxon>Betaproteobacteria</taxon>
        <taxon>Burkholderiales</taxon>
        <taxon>Comamonadaceae</taxon>
        <taxon>Ramlibacter</taxon>
    </lineage>
</organism>
<keyword evidence="1" id="KW-0456">Lyase</keyword>